<proteinExistence type="predicted"/>
<reference evidence="1 2" key="1">
    <citation type="journal article" date="2018" name="BMC Genomics">
        <title>Comparative genome analyses reveal sequence features reflecting distinct modes of host-adaptation between dicot and monocot powdery mildew.</title>
        <authorList>
            <person name="Wu Y."/>
            <person name="Ma X."/>
            <person name="Pan Z."/>
            <person name="Kale S.D."/>
            <person name="Song Y."/>
            <person name="King H."/>
            <person name="Zhang Q."/>
            <person name="Presley C."/>
            <person name="Deng X."/>
            <person name="Wei C.I."/>
            <person name="Xiao S."/>
        </authorList>
    </citation>
    <scope>NUCLEOTIDE SEQUENCE [LARGE SCALE GENOMIC DNA]</scope>
    <source>
        <strain evidence="1">UMSG2</strain>
    </source>
</reference>
<protein>
    <submittedName>
        <fullName evidence="1">Uncharacterized protein</fullName>
    </submittedName>
</protein>
<evidence type="ECO:0000313" key="1">
    <source>
        <dbReference type="EMBL" id="RKF63828.1"/>
    </source>
</evidence>
<name>A0A420I2B3_9PEZI</name>
<dbReference type="EMBL" id="MCFK01002299">
    <property type="protein sequence ID" value="RKF63828.1"/>
    <property type="molecule type" value="Genomic_DNA"/>
</dbReference>
<evidence type="ECO:0000313" key="2">
    <source>
        <dbReference type="Proteomes" id="UP000286134"/>
    </source>
</evidence>
<dbReference type="AlphaFoldDB" id="A0A420I2B3"/>
<dbReference type="Proteomes" id="UP000286134">
    <property type="component" value="Unassembled WGS sequence"/>
</dbReference>
<gene>
    <name evidence="1" type="ORF">OnM2_022082</name>
</gene>
<accession>A0A420I2B3</accession>
<comment type="caution">
    <text evidence="1">The sequence shown here is derived from an EMBL/GenBank/DDBJ whole genome shotgun (WGS) entry which is preliminary data.</text>
</comment>
<keyword evidence="2" id="KW-1185">Reference proteome</keyword>
<organism evidence="1 2">
    <name type="scientific">Erysiphe neolycopersici</name>
    <dbReference type="NCBI Taxonomy" id="212602"/>
    <lineage>
        <taxon>Eukaryota</taxon>
        <taxon>Fungi</taxon>
        <taxon>Dikarya</taxon>
        <taxon>Ascomycota</taxon>
        <taxon>Pezizomycotina</taxon>
        <taxon>Leotiomycetes</taxon>
        <taxon>Erysiphales</taxon>
        <taxon>Erysiphaceae</taxon>
        <taxon>Erysiphe</taxon>
    </lineage>
</organism>
<sequence>MPVHSTPKITNNLVENPECLNNLKIQSEPQEKPLYYQSSGTIAHAKICMNRFEKCKQTVTKQLIASKKCK</sequence>